<gene>
    <name evidence="5" type="ORF">B5G21_06350</name>
</gene>
<dbReference type="SUPFAM" id="SSF54534">
    <property type="entry name" value="FKBP-like"/>
    <property type="match status" value="1"/>
</dbReference>
<comment type="caution">
    <text evidence="5">The sequence shown here is derived from an EMBL/GenBank/DDBJ whole genome shotgun (WGS) entry which is preliminary data.</text>
</comment>
<dbReference type="PANTHER" id="PTHR47245:SF2">
    <property type="entry name" value="PEPTIDYL-PROLYL CIS-TRANS ISOMERASE HP_0175-RELATED"/>
    <property type="match status" value="1"/>
</dbReference>
<evidence type="ECO:0000313" key="6">
    <source>
        <dbReference type="Proteomes" id="UP000196560"/>
    </source>
</evidence>
<dbReference type="RefSeq" id="WP_087186476.1">
    <property type="nucleotide sequence ID" value="NZ_NFHO01000006.1"/>
</dbReference>
<evidence type="ECO:0000259" key="4">
    <source>
        <dbReference type="PROSITE" id="PS50198"/>
    </source>
</evidence>
<keyword evidence="1 5" id="KW-0413">Isomerase</keyword>
<feature type="transmembrane region" description="Helical" evidence="3">
    <location>
        <begin position="55"/>
        <end position="78"/>
    </location>
</feature>
<dbReference type="EMBL" id="NFHO01000006">
    <property type="protein sequence ID" value="OUN42819.1"/>
    <property type="molecule type" value="Genomic_DNA"/>
</dbReference>
<dbReference type="eggNOG" id="COG0760">
    <property type="taxonomic scope" value="Bacteria"/>
</dbReference>
<dbReference type="PANTHER" id="PTHR47245">
    <property type="entry name" value="PEPTIDYLPROLYL ISOMERASE"/>
    <property type="match status" value="1"/>
</dbReference>
<accession>A0A1Y3U8T3</accession>
<dbReference type="InterPro" id="IPR023058">
    <property type="entry name" value="PPIase_PpiC_CS"/>
</dbReference>
<evidence type="ECO:0000256" key="3">
    <source>
        <dbReference type="SAM" id="Phobius"/>
    </source>
</evidence>
<dbReference type="STRING" id="1118060.GCA_000311845_00132"/>
<dbReference type="GO" id="GO:0003755">
    <property type="term" value="F:peptidyl-prolyl cis-trans isomerase activity"/>
    <property type="evidence" value="ECO:0007669"/>
    <property type="project" value="UniProtKB-KW"/>
</dbReference>
<dbReference type="Gene3D" id="1.10.4030.10">
    <property type="entry name" value="Porin chaperone SurA, peptide-binding domain"/>
    <property type="match status" value="1"/>
</dbReference>
<keyword evidence="1" id="KW-0697">Rotamase</keyword>
<dbReference type="InterPro" id="IPR046357">
    <property type="entry name" value="PPIase_dom_sf"/>
</dbReference>
<dbReference type="SUPFAM" id="SSF109998">
    <property type="entry name" value="Triger factor/SurA peptide-binding domain-like"/>
    <property type="match status" value="1"/>
</dbReference>
<feature type="compositionally biased region" description="Low complexity" evidence="2">
    <location>
        <begin position="409"/>
        <end position="435"/>
    </location>
</feature>
<dbReference type="AlphaFoldDB" id="A0A1Y3U8T3"/>
<keyword evidence="3" id="KW-0472">Membrane</keyword>
<protein>
    <submittedName>
        <fullName evidence="5">Peptidylprolyl isomerase</fullName>
    </submittedName>
</protein>
<keyword evidence="3" id="KW-0812">Transmembrane</keyword>
<dbReference type="PROSITE" id="PS50198">
    <property type="entry name" value="PPIC_PPIASE_2"/>
    <property type="match status" value="1"/>
</dbReference>
<feature type="compositionally biased region" description="Polar residues" evidence="2">
    <location>
        <begin position="1"/>
        <end position="14"/>
    </location>
</feature>
<sequence>MSMNKANTPGAQKATSRKRSDKNAHPRTASQQVKQPTKADFKRENRKKMGTGVKYVLVAIGVLAMVLSVTSVACSGILNQVSNSNGYELTGGVAATVNGVKITEDTVTEQIMSTRSSLGYDSDEDWANYLASSGMTPESYRESVIDSIADQLLVSQAERDNNITVSDEEVDEAWQEAVANYDSEDAFIELLSQIGYTEETYRESLSQNLMTQKLYDAVAPVDDPTDDEIIAYANENLDTYNGAKRSSHILIKVDSEADDATKEEAKQKAQDILDQINAGEISFEDAAKEYSEDGSASNGGDVGWDKLSSFVEAYQTALDGLEKGQISGVVESDYGYHIIQCTDVFSVDGEVTSIDQIPEDLRDTFSSSIKSTKQSAAYNDWLTKTREEADIQINDMPSDVPYNVDMSKAGSSSDDADSSGADTGTDSASGSADGE</sequence>
<dbReference type="Gene3D" id="3.10.50.40">
    <property type="match status" value="1"/>
</dbReference>
<reference evidence="6" key="1">
    <citation type="submission" date="2017-04" db="EMBL/GenBank/DDBJ databases">
        <title>Function of individual gut microbiota members based on whole genome sequencing of pure cultures obtained from chicken caecum.</title>
        <authorList>
            <person name="Medvecky M."/>
            <person name="Cejkova D."/>
            <person name="Polansky O."/>
            <person name="Karasova D."/>
            <person name="Kubasova T."/>
            <person name="Cizek A."/>
            <person name="Rychlik I."/>
        </authorList>
    </citation>
    <scope>NUCLEOTIDE SEQUENCE [LARGE SCALE GENOMIC DNA]</scope>
    <source>
        <strain evidence="6">An70</strain>
    </source>
</reference>
<dbReference type="Pfam" id="PF13624">
    <property type="entry name" value="SurA_N_3"/>
    <property type="match status" value="1"/>
</dbReference>
<dbReference type="InterPro" id="IPR050245">
    <property type="entry name" value="PrsA_foldase"/>
</dbReference>
<dbReference type="Proteomes" id="UP000196560">
    <property type="component" value="Unassembled WGS sequence"/>
</dbReference>
<feature type="domain" description="PpiC" evidence="4">
    <location>
        <begin position="241"/>
        <end position="343"/>
    </location>
</feature>
<evidence type="ECO:0000256" key="2">
    <source>
        <dbReference type="SAM" id="MobiDB-lite"/>
    </source>
</evidence>
<dbReference type="InterPro" id="IPR000297">
    <property type="entry name" value="PPIase_PpiC"/>
</dbReference>
<proteinExistence type="predicted"/>
<keyword evidence="6" id="KW-1185">Reference proteome</keyword>
<feature type="region of interest" description="Disordered" evidence="2">
    <location>
        <begin position="1"/>
        <end position="45"/>
    </location>
</feature>
<organism evidence="5 6">
    <name type="scientific">Enorma massiliensis</name>
    <dbReference type="NCBI Taxonomy" id="1472761"/>
    <lineage>
        <taxon>Bacteria</taxon>
        <taxon>Bacillati</taxon>
        <taxon>Actinomycetota</taxon>
        <taxon>Coriobacteriia</taxon>
        <taxon>Coriobacteriales</taxon>
        <taxon>Coriobacteriaceae</taxon>
        <taxon>Enorma</taxon>
    </lineage>
</organism>
<feature type="region of interest" description="Disordered" evidence="2">
    <location>
        <begin position="394"/>
        <end position="435"/>
    </location>
</feature>
<evidence type="ECO:0000256" key="1">
    <source>
        <dbReference type="PROSITE-ProRule" id="PRU00278"/>
    </source>
</evidence>
<keyword evidence="3" id="KW-1133">Transmembrane helix</keyword>
<dbReference type="InterPro" id="IPR027304">
    <property type="entry name" value="Trigger_fact/SurA_dom_sf"/>
</dbReference>
<dbReference type="Pfam" id="PF00639">
    <property type="entry name" value="Rotamase"/>
    <property type="match status" value="1"/>
</dbReference>
<name>A0A1Y3U8T3_9ACTN</name>
<evidence type="ECO:0000313" key="5">
    <source>
        <dbReference type="EMBL" id="OUN42819.1"/>
    </source>
</evidence>
<dbReference type="PROSITE" id="PS01096">
    <property type="entry name" value="PPIC_PPIASE_1"/>
    <property type="match status" value="1"/>
</dbReference>